<reference evidence="1 2" key="1">
    <citation type="submission" date="2018-10" db="EMBL/GenBank/DDBJ databases">
        <title>Genomic Encyclopedia of Type Strains, Phase IV (KMG-IV): sequencing the most valuable type-strain genomes for metagenomic binning, comparative biology and taxonomic classification.</title>
        <authorList>
            <person name="Goeker M."/>
        </authorList>
    </citation>
    <scope>NUCLEOTIDE SEQUENCE [LARGE SCALE GENOMIC DNA]</scope>
    <source>
        <strain evidence="1 2">DSM 15521</strain>
    </source>
</reference>
<proteinExistence type="predicted"/>
<evidence type="ECO:0008006" key="3">
    <source>
        <dbReference type="Google" id="ProtNLM"/>
    </source>
</evidence>
<gene>
    <name evidence="1" type="ORF">C7457_0811</name>
</gene>
<keyword evidence="2" id="KW-1185">Reference proteome</keyword>
<sequence length="152" mass="16787">MRIFSPAFGNGEYIPIKYTCDGDDISPPLLFLDPPEETQSFAVLVDDPDAPVGVFTHWIIYDIPGNFEGLPEDVPPAPELEYGIKQGINDFNRIGYGGPCPPPGRPHRYFFILFALDIPSTGLPPGARKEEFLRAIDGHVLAQDELVGLYGR</sequence>
<comment type="caution">
    <text evidence="1">The sequence shown here is derived from an EMBL/GenBank/DDBJ whole genome shotgun (WGS) entry which is preliminary data.</text>
</comment>
<dbReference type="PANTHER" id="PTHR30289:SF1">
    <property type="entry name" value="PEBP (PHOSPHATIDYLETHANOLAMINE-BINDING PROTEIN) FAMILY PROTEIN"/>
    <property type="match status" value="1"/>
</dbReference>
<name>A0A420W9B1_9BACT</name>
<dbReference type="InterPro" id="IPR008914">
    <property type="entry name" value="PEBP"/>
</dbReference>
<accession>A0A420W9B1</accession>
<dbReference type="PANTHER" id="PTHR30289">
    <property type="entry name" value="UNCHARACTERIZED PROTEIN YBCL-RELATED"/>
    <property type="match status" value="1"/>
</dbReference>
<dbReference type="NCBIfam" id="TIGR00481">
    <property type="entry name" value="YbhB/YbcL family Raf kinase inhibitor-like protein"/>
    <property type="match status" value="1"/>
</dbReference>
<evidence type="ECO:0000313" key="2">
    <source>
        <dbReference type="Proteomes" id="UP000280881"/>
    </source>
</evidence>
<dbReference type="AlphaFoldDB" id="A0A420W9B1"/>
<evidence type="ECO:0000313" key="1">
    <source>
        <dbReference type="EMBL" id="RKQ63923.1"/>
    </source>
</evidence>
<dbReference type="Proteomes" id="UP000280881">
    <property type="component" value="Unassembled WGS sequence"/>
</dbReference>
<protein>
    <recommendedName>
        <fullName evidence="3">PBP family phospholipid-binding protein</fullName>
    </recommendedName>
</protein>
<dbReference type="SUPFAM" id="SSF49777">
    <property type="entry name" value="PEBP-like"/>
    <property type="match status" value="1"/>
</dbReference>
<dbReference type="Gene3D" id="3.90.280.10">
    <property type="entry name" value="PEBP-like"/>
    <property type="match status" value="1"/>
</dbReference>
<dbReference type="RefSeq" id="WP_121170236.1">
    <property type="nucleotide sequence ID" value="NZ_RBIE01000001.1"/>
</dbReference>
<dbReference type="InterPro" id="IPR036610">
    <property type="entry name" value="PEBP-like_sf"/>
</dbReference>
<dbReference type="CDD" id="cd00865">
    <property type="entry name" value="PEBP_bact_arch"/>
    <property type="match status" value="1"/>
</dbReference>
<dbReference type="OrthoDB" id="9797506at2"/>
<organism evidence="1 2">
    <name type="scientific">Thermovibrio guaymasensis</name>
    <dbReference type="NCBI Taxonomy" id="240167"/>
    <lineage>
        <taxon>Bacteria</taxon>
        <taxon>Pseudomonadati</taxon>
        <taxon>Aquificota</taxon>
        <taxon>Aquificia</taxon>
        <taxon>Desulfurobacteriales</taxon>
        <taxon>Desulfurobacteriaceae</taxon>
        <taxon>Thermovibrio</taxon>
    </lineage>
</organism>
<dbReference type="InterPro" id="IPR005247">
    <property type="entry name" value="YbhB_YbcL/LppC-like"/>
</dbReference>
<dbReference type="Pfam" id="PF01161">
    <property type="entry name" value="PBP"/>
    <property type="match status" value="1"/>
</dbReference>
<dbReference type="EMBL" id="RBIE01000001">
    <property type="protein sequence ID" value="RKQ63923.1"/>
    <property type="molecule type" value="Genomic_DNA"/>
</dbReference>